<dbReference type="Gene3D" id="3.40.50.1240">
    <property type="entry name" value="Phosphoglycerate mutase-like"/>
    <property type="match status" value="1"/>
</dbReference>
<evidence type="ECO:0000256" key="7">
    <source>
        <dbReference type="SAM" id="SignalP"/>
    </source>
</evidence>
<sequence>MLWLFLLMSSFPSGLSLLQENNKLLLVQTLFRHGDRSPLALYPNDPNTESCCPEGLGKVSLLGRKQQYAVGKYLRSRYKDFITSNPNEVS</sequence>
<dbReference type="OrthoDB" id="6425998at2759"/>
<protein>
    <recommendedName>
        <fullName evidence="2">acid phosphatase</fullName>
        <ecNumber evidence="2">3.1.3.2</ecNumber>
    </recommendedName>
</protein>
<evidence type="ECO:0000256" key="5">
    <source>
        <dbReference type="ARBA" id="ARBA00023157"/>
    </source>
</evidence>
<evidence type="ECO:0000313" key="8">
    <source>
        <dbReference type="EMBL" id="GBO00368.1"/>
    </source>
</evidence>
<keyword evidence="5" id="KW-1015">Disulfide bond</keyword>
<dbReference type="PROSITE" id="PS00616">
    <property type="entry name" value="HIS_ACID_PHOSPHAT_1"/>
    <property type="match status" value="1"/>
</dbReference>
<name>A0A4Y2TII9_ARAVE</name>
<keyword evidence="3 7" id="KW-0732">Signal</keyword>
<dbReference type="SUPFAM" id="SSF53254">
    <property type="entry name" value="Phosphoglycerate mutase-like"/>
    <property type="match status" value="1"/>
</dbReference>
<feature type="signal peptide" evidence="7">
    <location>
        <begin position="1"/>
        <end position="16"/>
    </location>
</feature>
<dbReference type="GO" id="GO:0003993">
    <property type="term" value="F:acid phosphatase activity"/>
    <property type="evidence" value="ECO:0007669"/>
    <property type="project" value="UniProtKB-EC"/>
</dbReference>
<dbReference type="InterPro" id="IPR050645">
    <property type="entry name" value="Histidine_acid_phosphatase"/>
</dbReference>
<evidence type="ECO:0000256" key="2">
    <source>
        <dbReference type="ARBA" id="ARBA00012646"/>
    </source>
</evidence>
<keyword evidence="4" id="KW-0378">Hydrolase</keyword>
<dbReference type="InterPro" id="IPR029033">
    <property type="entry name" value="His_PPase_superfam"/>
</dbReference>
<evidence type="ECO:0000256" key="1">
    <source>
        <dbReference type="ARBA" id="ARBA00000032"/>
    </source>
</evidence>
<evidence type="ECO:0000313" key="9">
    <source>
        <dbReference type="Proteomes" id="UP000499080"/>
    </source>
</evidence>
<dbReference type="InterPro" id="IPR033379">
    <property type="entry name" value="Acid_Pase_AS"/>
</dbReference>
<organism evidence="8 9">
    <name type="scientific">Araneus ventricosus</name>
    <name type="common">Orbweaver spider</name>
    <name type="synonym">Epeira ventricosa</name>
    <dbReference type="NCBI Taxonomy" id="182803"/>
    <lineage>
        <taxon>Eukaryota</taxon>
        <taxon>Metazoa</taxon>
        <taxon>Ecdysozoa</taxon>
        <taxon>Arthropoda</taxon>
        <taxon>Chelicerata</taxon>
        <taxon>Arachnida</taxon>
        <taxon>Araneae</taxon>
        <taxon>Araneomorphae</taxon>
        <taxon>Entelegynae</taxon>
        <taxon>Araneoidea</taxon>
        <taxon>Araneidae</taxon>
        <taxon>Araneus</taxon>
    </lineage>
</organism>
<dbReference type="EMBL" id="BGPR01028911">
    <property type="protein sequence ID" value="GBO00368.1"/>
    <property type="molecule type" value="Genomic_DNA"/>
</dbReference>
<comment type="caution">
    <text evidence="8">The sequence shown here is derived from an EMBL/GenBank/DDBJ whole genome shotgun (WGS) entry which is preliminary data.</text>
</comment>
<evidence type="ECO:0000256" key="3">
    <source>
        <dbReference type="ARBA" id="ARBA00022729"/>
    </source>
</evidence>
<dbReference type="PANTHER" id="PTHR11567:SF211">
    <property type="entry name" value="PROSTATIC ACID PHOSPHATASE"/>
    <property type="match status" value="1"/>
</dbReference>
<accession>A0A4Y2TII9</accession>
<reference evidence="8 9" key="1">
    <citation type="journal article" date="2019" name="Sci. Rep.">
        <title>Orb-weaving spider Araneus ventricosus genome elucidates the spidroin gene catalogue.</title>
        <authorList>
            <person name="Kono N."/>
            <person name="Nakamura H."/>
            <person name="Ohtoshi R."/>
            <person name="Moran D.A.P."/>
            <person name="Shinohara A."/>
            <person name="Yoshida Y."/>
            <person name="Fujiwara M."/>
            <person name="Mori M."/>
            <person name="Tomita M."/>
            <person name="Arakawa K."/>
        </authorList>
    </citation>
    <scope>NUCLEOTIDE SEQUENCE [LARGE SCALE GENOMIC DNA]</scope>
</reference>
<keyword evidence="9" id="KW-1185">Reference proteome</keyword>
<proteinExistence type="predicted"/>
<evidence type="ECO:0000256" key="6">
    <source>
        <dbReference type="ARBA" id="ARBA00023180"/>
    </source>
</evidence>
<dbReference type="PANTHER" id="PTHR11567">
    <property type="entry name" value="ACID PHOSPHATASE-RELATED"/>
    <property type="match status" value="1"/>
</dbReference>
<dbReference type="EC" id="3.1.3.2" evidence="2"/>
<gene>
    <name evidence="8" type="ORF">AVEN_45603_1</name>
</gene>
<evidence type="ECO:0000256" key="4">
    <source>
        <dbReference type="ARBA" id="ARBA00022801"/>
    </source>
</evidence>
<comment type="catalytic activity">
    <reaction evidence="1">
        <text>a phosphate monoester + H2O = an alcohol + phosphate</text>
        <dbReference type="Rhea" id="RHEA:15017"/>
        <dbReference type="ChEBI" id="CHEBI:15377"/>
        <dbReference type="ChEBI" id="CHEBI:30879"/>
        <dbReference type="ChEBI" id="CHEBI:43474"/>
        <dbReference type="ChEBI" id="CHEBI:67140"/>
        <dbReference type="EC" id="3.1.3.2"/>
    </reaction>
</comment>
<dbReference type="AlphaFoldDB" id="A0A4Y2TII9"/>
<feature type="chain" id="PRO_5021432526" description="acid phosphatase" evidence="7">
    <location>
        <begin position="17"/>
        <end position="90"/>
    </location>
</feature>
<keyword evidence="6" id="KW-0325">Glycoprotein</keyword>
<dbReference type="Proteomes" id="UP000499080">
    <property type="component" value="Unassembled WGS sequence"/>
</dbReference>